<dbReference type="PANTHER" id="PTHR22730:SF6">
    <property type="entry name" value="PROMININ-2"/>
    <property type="match status" value="1"/>
</dbReference>
<keyword evidence="20" id="KW-0732">Signal</keyword>
<dbReference type="InterPro" id="IPR002048">
    <property type="entry name" value="EF_hand_dom"/>
</dbReference>
<dbReference type="AlphaFoldDB" id="A0A836AK41"/>
<comment type="subcellular location">
    <subcellularLocation>
        <location evidence="1">Cell projection</location>
        <location evidence="1">Microvillus membrane</location>
        <topology evidence="1">Multi-pass membrane protein</topology>
    </subcellularLocation>
</comment>
<dbReference type="GO" id="GO:0005509">
    <property type="term" value="F:calcium ion binding"/>
    <property type="evidence" value="ECO:0007669"/>
    <property type="project" value="InterPro"/>
</dbReference>
<organism evidence="22 23">
    <name type="scientific">Ovis aries</name>
    <name type="common">Sheep</name>
    <dbReference type="NCBI Taxonomy" id="9940"/>
    <lineage>
        <taxon>Eukaryota</taxon>
        <taxon>Metazoa</taxon>
        <taxon>Chordata</taxon>
        <taxon>Craniata</taxon>
        <taxon>Vertebrata</taxon>
        <taxon>Euteleostomi</taxon>
        <taxon>Mammalia</taxon>
        <taxon>Eutheria</taxon>
        <taxon>Laurasiatheria</taxon>
        <taxon>Artiodactyla</taxon>
        <taxon>Ruminantia</taxon>
        <taxon>Pecora</taxon>
        <taxon>Bovidae</taxon>
        <taxon>Caprinae</taxon>
        <taxon>Ovis</taxon>
    </lineage>
</organism>
<dbReference type="GO" id="GO:0071914">
    <property type="term" value="C:prominosome"/>
    <property type="evidence" value="ECO:0007669"/>
    <property type="project" value="TreeGrafter"/>
</dbReference>
<protein>
    <recommendedName>
        <fullName evidence="21">EF-hand domain-containing protein</fullName>
    </recommendedName>
</protein>
<feature type="transmembrane region" description="Helical" evidence="19">
    <location>
        <begin position="151"/>
        <end position="174"/>
    </location>
</feature>
<evidence type="ECO:0000256" key="9">
    <source>
        <dbReference type="ARBA" id="ARBA00022737"/>
    </source>
</evidence>
<feature type="transmembrane region" description="Helical" evidence="19">
    <location>
        <begin position="779"/>
        <end position="799"/>
    </location>
</feature>
<proteinExistence type="inferred from homology"/>
<dbReference type="Gene3D" id="1.10.238.10">
    <property type="entry name" value="EF-hand"/>
    <property type="match status" value="1"/>
</dbReference>
<dbReference type="GO" id="GO:0016324">
    <property type="term" value="C:apical plasma membrane"/>
    <property type="evidence" value="ECO:0007669"/>
    <property type="project" value="TreeGrafter"/>
</dbReference>
<dbReference type="GO" id="GO:0009986">
    <property type="term" value="C:cell surface"/>
    <property type="evidence" value="ECO:0007669"/>
    <property type="project" value="TreeGrafter"/>
</dbReference>
<gene>
    <name evidence="22" type="ORF">JEQ12_014202</name>
</gene>
<dbReference type="FunFam" id="1.10.238.10:FF:000043">
    <property type="entry name" value="Kv channel-interacting protein 1 isoform 2"/>
    <property type="match status" value="1"/>
</dbReference>
<keyword evidence="13" id="KW-0630">Potassium</keyword>
<comment type="similarity">
    <text evidence="3">Belongs to the prominin family.</text>
</comment>
<dbReference type="InterPro" id="IPR018247">
    <property type="entry name" value="EF_Hand_1_Ca_BS"/>
</dbReference>
<evidence type="ECO:0000256" key="7">
    <source>
        <dbReference type="ARBA" id="ARBA00022692"/>
    </source>
</evidence>
<comment type="similarity">
    <text evidence="2">Belongs to the recoverin family.</text>
</comment>
<dbReference type="GO" id="GO:0005929">
    <property type="term" value="C:cilium"/>
    <property type="evidence" value="ECO:0007669"/>
    <property type="project" value="TreeGrafter"/>
</dbReference>
<reference evidence="22 23" key="1">
    <citation type="submission" date="2020-12" db="EMBL/GenBank/DDBJ databases">
        <title>De novo assembly of Tibetan sheep genome.</title>
        <authorList>
            <person name="Li X."/>
        </authorList>
    </citation>
    <scope>NUCLEOTIDE SEQUENCE [LARGE SCALE GENOMIC DNA]</scope>
    <source>
        <tissue evidence="22">Heart</tissue>
    </source>
</reference>
<evidence type="ECO:0000256" key="5">
    <source>
        <dbReference type="ARBA" id="ARBA00022475"/>
    </source>
</evidence>
<keyword evidence="4" id="KW-0813">Transport</keyword>
<dbReference type="CDD" id="cd00051">
    <property type="entry name" value="EFh"/>
    <property type="match status" value="2"/>
</dbReference>
<evidence type="ECO:0000256" key="4">
    <source>
        <dbReference type="ARBA" id="ARBA00022448"/>
    </source>
</evidence>
<evidence type="ECO:0000256" key="1">
    <source>
        <dbReference type="ARBA" id="ARBA00004475"/>
    </source>
</evidence>
<evidence type="ECO:0000256" key="2">
    <source>
        <dbReference type="ARBA" id="ARBA00006049"/>
    </source>
</evidence>
<feature type="transmembrane region" description="Helical" evidence="19">
    <location>
        <begin position="104"/>
        <end position="130"/>
    </location>
</feature>
<name>A0A836AK41_SHEEP</name>
<keyword evidence="15" id="KW-0406">Ion transport</keyword>
<dbReference type="GO" id="GO:0015485">
    <property type="term" value="F:cholesterol binding"/>
    <property type="evidence" value="ECO:0007669"/>
    <property type="project" value="TreeGrafter"/>
</dbReference>
<evidence type="ECO:0000313" key="23">
    <source>
        <dbReference type="Proteomes" id="UP000664991"/>
    </source>
</evidence>
<evidence type="ECO:0000256" key="13">
    <source>
        <dbReference type="ARBA" id="ARBA00022958"/>
    </source>
</evidence>
<dbReference type="InterPro" id="IPR011992">
    <property type="entry name" value="EF-hand-dom_pair"/>
</dbReference>
<feature type="transmembrane region" description="Helical" evidence="19">
    <location>
        <begin position="472"/>
        <end position="497"/>
    </location>
</feature>
<keyword evidence="14 19" id="KW-1133">Transmembrane helix</keyword>
<feature type="chain" id="PRO_5032648853" description="EF-hand domain-containing protein" evidence="20">
    <location>
        <begin position="18"/>
        <end position="1106"/>
    </location>
</feature>
<feature type="domain" description="EF-hand" evidence="21">
    <location>
        <begin position="1060"/>
        <end position="1095"/>
    </location>
</feature>
<evidence type="ECO:0000256" key="14">
    <source>
        <dbReference type="ARBA" id="ARBA00022989"/>
    </source>
</evidence>
<dbReference type="SMART" id="SM00054">
    <property type="entry name" value="EFh"/>
    <property type="match status" value="3"/>
</dbReference>
<keyword evidence="11" id="KW-0106">Calcium</keyword>
<keyword evidence="7 19" id="KW-0812">Transmembrane</keyword>
<feature type="domain" description="EF-hand" evidence="21">
    <location>
        <begin position="976"/>
        <end position="1011"/>
    </location>
</feature>
<evidence type="ECO:0000313" key="22">
    <source>
        <dbReference type="EMBL" id="KAG5211773.1"/>
    </source>
</evidence>
<keyword evidence="9" id="KW-0677">Repeat</keyword>
<dbReference type="GO" id="GO:0031528">
    <property type="term" value="C:microvillus membrane"/>
    <property type="evidence" value="ECO:0007669"/>
    <property type="project" value="UniProtKB-SubCell"/>
</dbReference>
<dbReference type="SUPFAM" id="SSF47473">
    <property type="entry name" value="EF-hand"/>
    <property type="match status" value="1"/>
</dbReference>
<dbReference type="GO" id="GO:0005267">
    <property type="term" value="F:potassium channel activity"/>
    <property type="evidence" value="ECO:0007669"/>
    <property type="project" value="UniProtKB-KW"/>
</dbReference>
<evidence type="ECO:0000256" key="15">
    <source>
        <dbReference type="ARBA" id="ARBA00023065"/>
    </source>
</evidence>
<evidence type="ECO:0000256" key="3">
    <source>
        <dbReference type="ARBA" id="ARBA00006058"/>
    </source>
</evidence>
<feature type="transmembrane region" description="Helical" evidence="19">
    <location>
        <begin position="425"/>
        <end position="451"/>
    </location>
</feature>
<dbReference type="PANTHER" id="PTHR22730">
    <property type="entry name" value="PROMININ PROM PROTEIN"/>
    <property type="match status" value="1"/>
</dbReference>
<keyword evidence="18" id="KW-0407">Ion channel</keyword>
<evidence type="ECO:0000256" key="17">
    <source>
        <dbReference type="ARBA" id="ARBA00023180"/>
    </source>
</evidence>
<dbReference type="PROSITE" id="PS00018">
    <property type="entry name" value="EF_HAND_1"/>
    <property type="match status" value="2"/>
</dbReference>
<comment type="caution">
    <text evidence="22">The sequence shown here is derived from an EMBL/GenBank/DDBJ whole genome shotgun (WGS) entry which is preliminary data.</text>
</comment>
<keyword evidence="17" id="KW-0325">Glycoprotein</keyword>
<feature type="signal peptide" evidence="20">
    <location>
        <begin position="1"/>
        <end position="17"/>
    </location>
</feature>
<evidence type="ECO:0000256" key="20">
    <source>
        <dbReference type="SAM" id="SignalP"/>
    </source>
</evidence>
<evidence type="ECO:0000256" key="18">
    <source>
        <dbReference type="ARBA" id="ARBA00023303"/>
    </source>
</evidence>
<keyword evidence="10" id="KW-0631">Potassium channel</keyword>
<evidence type="ECO:0000259" key="21">
    <source>
        <dbReference type="PROSITE" id="PS50222"/>
    </source>
</evidence>
<feature type="domain" description="EF-hand" evidence="21">
    <location>
        <begin position="1012"/>
        <end position="1047"/>
    </location>
</feature>
<evidence type="ECO:0000256" key="19">
    <source>
        <dbReference type="SAM" id="Phobius"/>
    </source>
</evidence>
<dbReference type="PROSITE" id="PS50222">
    <property type="entry name" value="EF_HAND_2"/>
    <property type="match status" value="3"/>
</dbReference>
<evidence type="ECO:0000256" key="6">
    <source>
        <dbReference type="ARBA" id="ARBA00022538"/>
    </source>
</evidence>
<dbReference type="Pfam" id="PF13499">
    <property type="entry name" value="EF-hand_7"/>
    <property type="match status" value="1"/>
</dbReference>
<dbReference type="Proteomes" id="UP000664991">
    <property type="component" value="Unassembled WGS sequence"/>
</dbReference>
<dbReference type="GO" id="GO:0034702">
    <property type="term" value="C:monoatomic ion channel complex"/>
    <property type="evidence" value="ECO:0007669"/>
    <property type="project" value="UniProtKB-KW"/>
</dbReference>
<evidence type="ECO:0000256" key="16">
    <source>
        <dbReference type="ARBA" id="ARBA00023136"/>
    </source>
</evidence>
<evidence type="ECO:0000256" key="8">
    <source>
        <dbReference type="ARBA" id="ARBA00022723"/>
    </source>
</evidence>
<accession>A0A836AK41</accession>
<keyword evidence="16 19" id="KW-0472">Membrane</keyword>
<evidence type="ECO:0000256" key="10">
    <source>
        <dbReference type="ARBA" id="ARBA00022826"/>
    </source>
</evidence>
<dbReference type="InterPro" id="IPR008795">
    <property type="entry name" value="Prominin"/>
</dbReference>
<keyword evidence="12" id="KW-0851">Voltage-gated channel</keyword>
<evidence type="ECO:0000256" key="11">
    <source>
        <dbReference type="ARBA" id="ARBA00022837"/>
    </source>
</evidence>
<dbReference type="PRINTS" id="PR00450">
    <property type="entry name" value="RECOVERIN"/>
</dbReference>
<dbReference type="EMBL" id="JAEMGP010000003">
    <property type="protein sequence ID" value="KAG5211773.1"/>
    <property type="molecule type" value="Genomic_DNA"/>
</dbReference>
<keyword evidence="8" id="KW-0479">Metal-binding</keyword>
<dbReference type="PROSITE" id="PS51257">
    <property type="entry name" value="PROKAR_LIPOPROTEIN"/>
    <property type="match status" value="1"/>
</dbReference>
<keyword evidence="6" id="KW-0633">Potassium transport</keyword>
<dbReference type="Pfam" id="PF13833">
    <property type="entry name" value="EF-hand_8"/>
    <property type="match status" value="1"/>
</dbReference>
<sequence>MVRSPDLLAALLGLGLGAVVTLPGAGAAGCRALGPADRLVFAPAAKARWLPPRVRAPGPLDSLYGTVRGFLSVVQLNPFPAELIKTLLNEPASVKVDEVVRYQAGYVVCAVIAGLYLLAMPAAGLCFCCLRCRRRCGGRVKMEHRTMACERAVLVTFLLLTTLVLLIGVVTAFVTNQHMHEQMGPSAEAVPETLLSLRGLVSEVPLELQAVAEQFSLPQEQVLEELNDIGSSIGTAIHSQLKSTVYEALASVLSLGQALQVSVDHLRGLNATSVELQEGQEALAPALHGHRQRLLALLQEPRCQGCAGALDKGHSLELGADFSQVPSVDHVLHRLEGVPEANFYSMVWEENTTFNALPILAALQTADMVRELKKVVAEQPRELNTMGEAFPVWEAASRWSQALEEVEERSRPFLEEVQRYERYRWIAGCVLSSVVLLVVVCNLVGLNLGIWGLSAREDPSHSEAKGEAGARFLMVGVGFSFLFAAPLILLVFSTFLVGGNVQTLVCQSWESGELYEFVDTPGNLPPSVNLSQLLGLKKNLSILLAYEQCKQGAVLWTVLQLNDSYDLEKHLDISQYTVKLQQELQKLKVDVKNLDLLSPAARRDLEALQSSGLESIHYPGFLAEIQKPVVNSDVEKLVQELEGLSQTQGNATLGQKLQEEARGLQHLHQEKILPQQNLVAKLNRSVQALASSAPHLQSEISGVLDRVTHLKGELPTRATHILRNESECFLKREMGYFSQYMAWVREEVTQRIATCQPLSAALDSGRVILCDMVADPWNAFWFCLGWCTFFLIPSIVFAIKTSKYFRPIRKRLSQAPVGPPCLPMPFLQLAWLETGVGPTPSAVGQAGTVITTVTKEVMKVSDGSLLGEPGRTPLSKKEGAKWQRPRLTRQALMRCCLVKWILSSAAPQGSDSSDSELELSAVRHQPEGLDQLQAQTKFTKKELQSLYRGFKNECPTGLVDEDTFKLIYSQFFPQGDATTYAHFLFNAFDADGNGAIRFEDFVVGLSILLRGTVHEKLKWAFNLYDINKDGYITKEEMLAIMKSIYDMMGRHTYPILREDAPLEHVERFFQKMDRNQDGVVTIDEFLETCQKDENIMSSMQLFENVI</sequence>
<dbReference type="Pfam" id="PF05478">
    <property type="entry name" value="Prominin"/>
    <property type="match status" value="1"/>
</dbReference>
<keyword evidence="5" id="KW-1003">Cell membrane</keyword>
<evidence type="ECO:0000256" key="12">
    <source>
        <dbReference type="ARBA" id="ARBA00022882"/>
    </source>
</evidence>